<keyword evidence="1" id="KW-0472">Membrane</keyword>
<dbReference type="Proteomes" id="UP001271007">
    <property type="component" value="Unassembled WGS sequence"/>
</dbReference>
<name>A0AAJ0D6Q7_9PEZI</name>
<dbReference type="EMBL" id="JAWDJX010000063">
    <property type="protein sequence ID" value="KAK3047372.1"/>
    <property type="molecule type" value="Genomic_DNA"/>
</dbReference>
<keyword evidence="1" id="KW-0812">Transmembrane</keyword>
<keyword evidence="1" id="KW-1133">Transmembrane helix</keyword>
<keyword evidence="3" id="KW-1185">Reference proteome</keyword>
<reference evidence="2" key="1">
    <citation type="submission" date="2023-04" db="EMBL/GenBank/DDBJ databases">
        <title>Black Yeasts Isolated from many extreme environments.</title>
        <authorList>
            <person name="Coleine C."/>
            <person name="Stajich J.E."/>
            <person name="Selbmann L."/>
        </authorList>
    </citation>
    <scope>NUCLEOTIDE SEQUENCE</scope>
    <source>
        <strain evidence="2">CCFEE 5312</strain>
    </source>
</reference>
<dbReference type="AlphaFoldDB" id="A0AAJ0D6Q7"/>
<proteinExistence type="predicted"/>
<evidence type="ECO:0000256" key="1">
    <source>
        <dbReference type="SAM" id="Phobius"/>
    </source>
</evidence>
<accession>A0AAJ0D6Q7</accession>
<sequence>MPALEYDYTEDGYLTDVSCQYNASSLWVIKLVSCPNNTGYPCTFEAQGCFPNSDFSNKAGYKGKYGFPCASDYYTQAQLRHPSTANSSVIAIGAPNSDNVSDYYMAIAAKTNYRHFDQVQCQFWFHPKTFSVKVSTIDKTISVEPLGRTTDPEPRGMLRSKVMDALNVVSMVQTTLYVSSVGEALQNNVRNLLSRENQSTANLDNATDDQHLLAVASSMVAMADDALASFAAFSLLWSGANEAADVSMTIAGVQIGETPYITVVVVWNLLALLIVVVFAIISFVGTIPAFNFTEIASLATAANIGGREQRNAADLTSALQGWQGQGDFVEHAGLTIHYWPPDSTQPPSLQIVSTAAASKV</sequence>
<evidence type="ECO:0000313" key="3">
    <source>
        <dbReference type="Proteomes" id="UP001271007"/>
    </source>
</evidence>
<protein>
    <submittedName>
        <fullName evidence="2">Uncharacterized protein</fullName>
    </submittedName>
</protein>
<organism evidence="2 3">
    <name type="scientific">Extremus antarcticus</name>
    <dbReference type="NCBI Taxonomy" id="702011"/>
    <lineage>
        <taxon>Eukaryota</taxon>
        <taxon>Fungi</taxon>
        <taxon>Dikarya</taxon>
        <taxon>Ascomycota</taxon>
        <taxon>Pezizomycotina</taxon>
        <taxon>Dothideomycetes</taxon>
        <taxon>Dothideomycetidae</taxon>
        <taxon>Mycosphaerellales</taxon>
        <taxon>Extremaceae</taxon>
        <taxon>Extremus</taxon>
    </lineage>
</organism>
<feature type="transmembrane region" description="Helical" evidence="1">
    <location>
        <begin position="260"/>
        <end position="284"/>
    </location>
</feature>
<comment type="caution">
    <text evidence="2">The sequence shown here is derived from an EMBL/GenBank/DDBJ whole genome shotgun (WGS) entry which is preliminary data.</text>
</comment>
<gene>
    <name evidence="2" type="ORF">LTR09_011244</name>
</gene>
<evidence type="ECO:0000313" key="2">
    <source>
        <dbReference type="EMBL" id="KAK3047372.1"/>
    </source>
</evidence>